<feature type="region of interest" description="Disordered" evidence="1">
    <location>
        <begin position="41"/>
        <end position="71"/>
    </location>
</feature>
<dbReference type="EMBL" id="GBRH01175211">
    <property type="protein sequence ID" value="JAE22685.1"/>
    <property type="molecule type" value="Transcribed_RNA"/>
</dbReference>
<protein>
    <submittedName>
        <fullName evidence="2">Uncharacterized protein</fullName>
    </submittedName>
</protein>
<reference evidence="2" key="2">
    <citation type="journal article" date="2015" name="Data Brief">
        <title>Shoot transcriptome of the giant reed, Arundo donax.</title>
        <authorList>
            <person name="Barrero R.A."/>
            <person name="Guerrero F.D."/>
            <person name="Moolhuijzen P."/>
            <person name="Goolsby J.A."/>
            <person name="Tidwell J."/>
            <person name="Bellgard S.E."/>
            <person name="Bellgard M.I."/>
        </authorList>
    </citation>
    <scope>NUCLEOTIDE SEQUENCE</scope>
    <source>
        <tissue evidence="2">Shoot tissue taken approximately 20 cm above the soil surface</tissue>
    </source>
</reference>
<sequence>MELSINTCSCMSPYHCSSSCPSAPSCHPPPSALSLPIVVPPHPRPRTPASAHHGIAIPSSSITQMHDGTIA</sequence>
<evidence type="ECO:0000256" key="1">
    <source>
        <dbReference type="SAM" id="MobiDB-lite"/>
    </source>
</evidence>
<dbReference type="AlphaFoldDB" id="A0A0A9GC83"/>
<organism evidence="2">
    <name type="scientific">Arundo donax</name>
    <name type="common">Giant reed</name>
    <name type="synonym">Donax arundinaceus</name>
    <dbReference type="NCBI Taxonomy" id="35708"/>
    <lineage>
        <taxon>Eukaryota</taxon>
        <taxon>Viridiplantae</taxon>
        <taxon>Streptophyta</taxon>
        <taxon>Embryophyta</taxon>
        <taxon>Tracheophyta</taxon>
        <taxon>Spermatophyta</taxon>
        <taxon>Magnoliopsida</taxon>
        <taxon>Liliopsida</taxon>
        <taxon>Poales</taxon>
        <taxon>Poaceae</taxon>
        <taxon>PACMAD clade</taxon>
        <taxon>Arundinoideae</taxon>
        <taxon>Arundineae</taxon>
        <taxon>Arundo</taxon>
    </lineage>
</organism>
<feature type="compositionally biased region" description="Polar residues" evidence="1">
    <location>
        <begin position="58"/>
        <end position="71"/>
    </location>
</feature>
<accession>A0A0A9GC83</accession>
<evidence type="ECO:0000313" key="2">
    <source>
        <dbReference type="EMBL" id="JAE22685.1"/>
    </source>
</evidence>
<name>A0A0A9GC83_ARUDO</name>
<reference evidence="2" key="1">
    <citation type="submission" date="2014-09" db="EMBL/GenBank/DDBJ databases">
        <authorList>
            <person name="Magalhaes I.L.F."/>
            <person name="Oliveira U."/>
            <person name="Santos F.R."/>
            <person name="Vidigal T.H.D.A."/>
            <person name="Brescovit A.D."/>
            <person name="Santos A.J."/>
        </authorList>
    </citation>
    <scope>NUCLEOTIDE SEQUENCE</scope>
    <source>
        <tissue evidence="2">Shoot tissue taken approximately 20 cm above the soil surface</tissue>
    </source>
</reference>
<proteinExistence type="predicted"/>